<dbReference type="PANTHER" id="PTHR10655">
    <property type="entry name" value="LYSOPHOSPHOLIPASE-RELATED"/>
    <property type="match status" value="1"/>
</dbReference>
<dbReference type="InterPro" id="IPR050565">
    <property type="entry name" value="LYPA1-2/EST-like"/>
</dbReference>
<dbReference type="GO" id="GO:0008474">
    <property type="term" value="F:palmitoyl-(protein) hydrolase activity"/>
    <property type="evidence" value="ECO:0007669"/>
    <property type="project" value="UniProtKB-EC"/>
</dbReference>
<dbReference type="AlphaFoldDB" id="A0A1B6D2B7"/>
<evidence type="ECO:0000259" key="4">
    <source>
        <dbReference type="Pfam" id="PF02230"/>
    </source>
</evidence>
<dbReference type="Pfam" id="PF02230">
    <property type="entry name" value="Abhydrolase_2"/>
    <property type="match status" value="1"/>
</dbReference>
<dbReference type="EC" id="3.1.2.22" evidence="2"/>
<dbReference type="SUPFAM" id="SSF53474">
    <property type="entry name" value="alpha/beta-Hydrolases"/>
    <property type="match status" value="1"/>
</dbReference>
<feature type="domain" description="Phospholipase/carboxylesterase/thioesterase" evidence="4">
    <location>
        <begin position="54"/>
        <end position="276"/>
    </location>
</feature>
<keyword evidence="3" id="KW-0378">Hydrolase</keyword>
<protein>
    <recommendedName>
        <fullName evidence="2">palmitoyl-protein hydrolase</fullName>
        <ecNumber evidence="2">3.1.2.22</ecNumber>
    </recommendedName>
</protein>
<proteinExistence type="inferred from homology"/>
<evidence type="ECO:0000313" key="5">
    <source>
        <dbReference type="EMBL" id="JAS19842.1"/>
    </source>
</evidence>
<name>A0A1B6D2B7_9HEMI</name>
<dbReference type="InterPro" id="IPR003140">
    <property type="entry name" value="PLipase/COase/thioEstase"/>
</dbReference>
<sequence length="291" mass="32606">MITNSYKLLFNQQLYICMPIHLKFSSFSAFRIKKQTIMASKNSFTIDSHVLGSVIVEPQTNHKKSASVIFLHGSGGSGLELKSSLQFVMGSKKMAFPHIELIYPTAPLQPYTPLCGEKSNVWFDRKAVHANVEEDRKSVDLMSQKIYTFIEDELVAKGTPYNRIIIGGFSMGGAMALHVIYRYCPQLAGVFTLSSFLNYDSLVYDDLKTRRSLAIDNTLPPLFSCHGDCDDLVSFEDGKGTFDNLLANGVSGEFHTIKGIGHEIQKFEIDKLRNWILSRLENNEDLSPTSS</sequence>
<evidence type="ECO:0000256" key="2">
    <source>
        <dbReference type="ARBA" id="ARBA00012423"/>
    </source>
</evidence>
<dbReference type="GO" id="GO:0005737">
    <property type="term" value="C:cytoplasm"/>
    <property type="evidence" value="ECO:0007669"/>
    <property type="project" value="TreeGrafter"/>
</dbReference>
<dbReference type="InterPro" id="IPR029058">
    <property type="entry name" value="AB_hydrolase_fold"/>
</dbReference>
<evidence type="ECO:0000256" key="1">
    <source>
        <dbReference type="ARBA" id="ARBA00006499"/>
    </source>
</evidence>
<gene>
    <name evidence="5" type="ORF">g.32915</name>
</gene>
<organism evidence="5">
    <name type="scientific">Clastoptera arizonana</name>
    <name type="common">Arizona spittle bug</name>
    <dbReference type="NCBI Taxonomy" id="38151"/>
    <lineage>
        <taxon>Eukaryota</taxon>
        <taxon>Metazoa</taxon>
        <taxon>Ecdysozoa</taxon>
        <taxon>Arthropoda</taxon>
        <taxon>Hexapoda</taxon>
        <taxon>Insecta</taxon>
        <taxon>Pterygota</taxon>
        <taxon>Neoptera</taxon>
        <taxon>Paraneoptera</taxon>
        <taxon>Hemiptera</taxon>
        <taxon>Auchenorrhyncha</taxon>
        <taxon>Cercopoidea</taxon>
        <taxon>Clastopteridae</taxon>
        <taxon>Clastoptera</taxon>
    </lineage>
</organism>
<dbReference type="PANTHER" id="PTHR10655:SF17">
    <property type="entry name" value="LYSOPHOSPHOLIPASE-LIKE PROTEIN 1"/>
    <property type="match status" value="1"/>
</dbReference>
<dbReference type="EMBL" id="GEDC01017456">
    <property type="protein sequence ID" value="JAS19842.1"/>
    <property type="molecule type" value="Transcribed_RNA"/>
</dbReference>
<evidence type="ECO:0000256" key="3">
    <source>
        <dbReference type="ARBA" id="ARBA00022801"/>
    </source>
</evidence>
<accession>A0A1B6D2B7</accession>
<dbReference type="GO" id="GO:0052689">
    <property type="term" value="F:carboxylic ester hydrolase activity"/>
    <property type="evidence" value="ECO:0007669"/>
    <property type="project" value="TreeGrafter"/>
</dbReference>
<dbReference type="Gene3D" id="3.40.50.1820">
    <property type="entry name" value="alpha/beta hydrolase"/>
    <property type="match status" value="1"/>
</dbReference>
<reference evidence="5" key="1">
    <citation type="submission" date="2015-12" db="EMBL/GenBank/DDBJ databases">
        <title>De novo transcriptome assembly of four potential Pierce s Disease insect vectors from Arizona vineyards.</title>
        <authorList>
            <person name="Tassone E.E."/>
        </authorList>
    </citation>
    <scope>NUCLEOTIDE SEQUENCE</scope>
</reference>
<comment type="similarity">
    <text evidence="1">Belongs to the AB hydrolase superfamily. AB hydrolase 2 family.</text>
</comment>